<evidence type="ECO:0000256" key="5">
    <source>
        <dbReference type="ARBA" id="ARBA00023204"/>
    </source>
</evidence>
<evidence type="ECO:0000256" key="4">
    <source>
        <dbReference type="ARBA" id="ARBA00023172"/>
    </source>
</evidence>
<accession>A0A2T0LFU8</accession>
<dbReference type="InterPro" id="IPR037278">
    <property type="entry name" value="ARFGAP/RecO"/>
</dbReference>
<dbReference type="AlphaFoldDB" id="A0A2T0LFU8"/>
<organism evidence="9 10">
    <name type="scientific">Planifilum fimeticola</name>
    <dbReference type="NCBI Taxonomy" id="201975"/>
    <lineage>
        <taxon>Bacteria</taxon>
        <taxon>Bacillati</taxon>
        <taxon>Bacillota</taxon>
        <taxon>Bacilli</taxon>
        <taxon>Bacillales</taxon>
        <taxon>Thermoactinomycetaceae</taxon>
        <taxon>Planifilum</taxon>
    </lineage>
</organism>
<dbReference type="InterPro" id="IPR042242">
    <property type="entry name" value="RecO_C"/>
</dbReference>
<evidence type="ECO:0000259" key="8">
    <source>
        <dbReference type="Pfam" id="PF11967"/>
    </source>
</evidence>
<dbReference type="InterPro" id="IPR012340">
    <property type="entry name" value="NA-bd_OB-fold"/>
</dbReference>
<sequence length="254" mass="28695">MLIKTEGIVIRTRDYGESHKVVVLFTAERGKLPVMARGAKKPRSRLGAVTQLFTRGQYLCFLGGSGMGTLSQGELLSSHHAIRSDLLLTATAAYLVELLDRLTEEMDPLPALYRLLSSTLDQLEEGTDPDILARIFELRVLEAAGYRPVLDKCAFCGSRDRPVRFSVRQGGFLCSDCLHRDPHTLPLSENAVRILRLLQRMTPERLGEVHVKEETKAQLERVLRAFIDEYTGIAFKSRPFLDQLRKDWSKSPDR</sequence>
<dbReference type="OrthoDB" id="9797083at2"/>
<comment type="caution">
    <text evidence="9">The sequence shown here is derived from an EMBL/GenBank/DDBJ whole genome shotgun (WGS) entry which is preliminary data.</text>
</comment>
<keyword evidence="10" id="KW-1185">Reference proteome</keyword>
<dbReference type="PANTHER" id="PTHR33991:SF1">
    <property type="entry name" value="DNA REPAIR PROTEIN RECO"/>
    <property type="match status" value="1"/>
</dbReference>
<dbReference type="InterPro" id="IPR003717">
    <property type="entry name" value="RecO"/>
</dbReference>
<protein>
    <recommendedName>
        <fullName evidence="2 7">DNA repair protein RecO</fullName>
    </recommendedName>
    <alternativeName>
        <fullName evidence="6 7">Recombination protein O</fullName>
    </alternativeName>
</protein>
<dbReference type="InterPro" id="IPR022572">
    <property type="entry name" value="DNA_rep/recomb_RecO_N"/>
</dbReference>
<comment type="similarity">
    <text evidence="1 7">Belongs to the RecO family.</text>
</comment>
<dbReference type="Proteomes" id="UP000237797">
    <property type="component" value="Unassembled WGS sequence"/>
</dbReference>
<feature type="domain" description="DNA replication/recombination mediator RecO N-terminal" evidence="8">
    <location>
        <begin position="1"/>
        <end position="78"/>
    </location>
</feature>
<dbReference type="PANTHER" id="PTHR33991">
    <property type="entry name" value="DNA REPAIR PROTEIN RECO"/>
    <property type="match status" value="1"/>
</dbReference>
<dbReference type="SUPFAM" id="SSF50249">
    <property type="entry name" value="Nucleic acid-binding proteins"/>
    <property type="match status" value="1"/>
</dbReference>
<gene>
    <name evidence="7" type="primary">recO</name>
    <name evidence="9" type="ORF">CLV97_10843</name>
</gene>
<name>A0A2T0LFU8_9BACL</name>
<reference evidence="9 10" key="1">
    <citation type="submission" date="2018-03" db="EMBL/GenBank/DDBJ databases">
        <title>Genomic Encyclopedia of Archaeal and Bacterial Type Strains, Phase II (KMG-II): from individual species to whole genera.</title>
        <authorList>
            <person name="Goeker M."/>
        </authorList>
    </citation>
    <scope>NUCLEOTIDE SEQUENCE [LARGE SCALE GENOMIC DNA]</scope>
    <source>
        <strain evidence="9 10">DSM 44946</strain>
    </source>
</reference>
<dbReference type="SUPFAM" id="SSF57863">
    <property type="entry name" value="ArfGap/RecO-like zinc finger"/>
    <property type="match status" value="1"/>
</dbReference>
<dbReference type="Gene3D" id="2.40.50.140">
    <property type="entry name" value="Nucleic acid-binding proteins"/>
    <property type="match status" value="1"/>
</dbReference>
<dbReference type="EMBL" id="PVNE01000008">
    <property type="protein sequence ID" value="PRX41113.1"/>
    <property type="molecule type" value="Genomic_DNA"/>
</dbReference>
<dbReference type="Pfam" id="PF11967">
    <property type="entry name" value="RecO_N"/>
    <property type="match status" value="1"/>
</dbReference>
<evidence type="ECO:0000313" key="10">
    <source>
        <dbReference type="Proteomes" id="UP000237797"/>
    </source>
</evidence>
<evidence type="ECO:0000256" key="3">
    <source>
        <dbReference type="ARBA" id="ARBA00022763"/>
    </source>
</evidence>
<keyword evidence="5 7" id="KW-0234">DNA repair</keyword>
<evidence type="ECO:0000256" key="1">
    <source>
        <dbReference type="ARBA" id="ARBA00007452"/>
    </source>
</evidence>
<dbReference type="NCBIfam" id="TIGR00613">
    <property type="entry name" value="reco"/>
    <property type="match status" value="1"/>
</dbReference>
<keyword evidence="3 7" id="KW-0227">DNA damage</keyword>
<comment type="function">
    <text evidence="7">Involved in DNA repair and RecF pathway recombination.</text>
</comment>
<proteinExistence type="inferred from homology"/>
<evidence type="ECO:0000256" key="6">
    <source>
        <dbReference type="ARBA" id="ARBA00033409"/>
    </source>
</evidence>
<evidence type="ECO:0000256" key="2">
    <source>
        <dbReference type="ARBA" id="ARBA00021310"/>
    </source>
</evidence>
<dbReference type="GO" id="GO:0006302">
    <property type="term" value="P:double-strand break repair"/>
    <property type="evidence" value="ECO:0007669"/>
    <property type="project" value="TreeGrafter"/>
</dbReference>
<dbReference type="RefSeq" id="WP_106344750.1">
    <property type="nucleotide sequence ID" value="NZ_PVNE01000008.1"/>
</dbReference>
<dbReference type="GO" id="GO:0043590">
    <property type="term" value="C:bacterial nucleoid"/>
    <property type="evidence" value="ECO:0007669"/>
    <property type="project" value="TreeGrafter"/>
</dbReference>
<evidence type="ECO:0000313" key="9">
    <source>
        <dbReference type="EMBL" id="PRX41113.1"/>
    </source>
</evidence>
<dbReference type="Pfam" id="PF02565">
    <property type="entry name" value="RecO_C"/>
    <property type="match status" value="1"/>
</dbReference>
<keyword evidence="4 7" id="KW-0233">DNA recombination</keyword>
<dbReference type="HAMAP" id="MF_00201">
    <property type="entry name" value="RecO"/>
    <property type="match status" value="1"/>
</dbReference>
<dbReference type="GO" id="GO:0006310">
    <property type="term" value="P:DNA recombination"/>
    <property type="evidence" value="ECO:0007669"/>
    <property type="project" value="UniProtKB-UniRule"/>
</dbReference>
<evidence type="ECO:0000256" key="7">
    <source>
        <dbReference type="HAMAP-Rule" id="MF_00201"/>
    </source>
</evidence>
<dbReference type="Gene3D" id="1.20.1440.120">
    <property type="entry name" value="Recombination protein O, C-terminal domain"/>
    <property type="match status" value="1"/>
</dbReference>